<dbReference type="PANTHER" id="PTHR39966:SF1">
    <property type="entry name" value="HEMERYTHRIN-LIKE DOMAIN-CONTAINING PROTEIN"/>
    <property type="match status" value="1"/>
</dbReference>
<name>W0SC79_9PROT</name>
<evidence type="ECO:0000313" key="3">
    <source>
        <dbReference type="Proteomes" id="UP000031637"/>
    </source>
</evidence>
<feature type="domain" description="Hemerythrin-like" evidence="1">
    <location>
        <begin position="6"/>
        <end position="141"/>
    </location>
</feature>
<accession>W0SC79</accession>
<dbReference type="PANTHER" id="PTHR39966">
    <property type="entry name" value="BLL2471 PROTEIN-RELATED"/>
    <property type="match status" value="1"/>
</dbReference>
<proteinExistence type="predicted"/>
<dbReference type="InterPro" id="IPR012312">
    <property type="entry name" value="Hemerythrin-like"/>
</dbReference>
<dbReference type="Proteomes" id="UP000031637">
    <property type="component" value="Chromosome"/>
</dbReference>
<dbReference type="STRING" id="1223802.SUTH_00844"/>
<dbReference type="EMBL" id="AP012547">
    <property type="protein sequence ID" value="BAO28651.1"/>
    <property type="molecule type" value="Genomic_DNA"/>
</dbReference>
<dbReference type="Gene3D" id="1.20.120.520">
    <property type="entry name" value="nmb1532 protein domain like"/>
    <property type="match status" value="1"/>
</dbReference>
<dbReference type="HOGENOM" id="CLU_095978_0_0_4"/>
<sequence>MLNSALAIIHDEHRSLAAVVHGLRYLVREIRERNSKPDFRLLWAMIFYLDEFPEKLHHPKENTYLFARLRLRTHEADAVVAELERQHLAGAERIRDLELALGYYEAGMPDGLDRFSAAVEKFADDTVKHMALEEGTVLPLAKKHLTPEDWVEIGTAFSENGDPRFDTEADQECRDLFTRIVNLAPPPIGVGPARK</sequence>
<protein>
    <submittedName>
        <fullName evidence="2">Hemerythrin HHE cation-binding region</fullName>
    </submittedName>
</protein>
<organism evidence="2 3">
    <name type="scientific">Sulfuritalea hydrogenivorans sk43H</name>
    <dbReference type="NCBI Taxonomy" id="1223802"/>
    <lineage>
        <taxon>Bacteria</taxon>
        <taxon>Pseudomonadati</taxon>
        <taxon>Pseudomonadota</taxon>
        <taxon>Betaproteobacteria</taxon>
        <taxon>Nitrosomonadales</taxon>
        <taxon>Sterolibacteriaceae</taxon>
        <taxon>Sulfuritalea</taxon>
    </lineage>
</organism>
<evidence type="ECO:0000259" key="1">
    <source>
        <dbReference type="Pfam" id="PF01814"/>
    </source>
</evidence>
<dbReference type="Pfam" id="PF01814">
    <property type="entry name" value="Hemerythrin"/>
    <property type="match status" value="1"/>
</dbReference>
<dbReference type="KEGG" id="shd:SUTH_00844"/>
<dbReference type="RefSeq" id="WP_041097331.1">
    <property type="nucleotide sequence ID" value="NZ_AP012547.1"/>
</dbReference>
<dbReference type="AlphaFoldDB" id="W0SC79"/>
<dbReference type="GO" id="GO:0005886">
    <property type="term" value="C:plasma membrane"/>
    <property type="evidence" value="ECO:0007669"/>
    <property type="project" value="TreeGrafter"/>
</dbReference>
<dbReference type="CDD" id="cd12108">
    <property type="entry name" value="Hr-like"/>
    <property type="match status" value="1"/>
</dbReference>
<gene>
    <name evidence="2" type="ORF">SUTH_00844</name>
</gene>
<keyword evidence="3" id="KW-1185">Reference proteome</keyword>
<evidence type="ECO:0000313" key="2">
    <source>
        <dbReference type="EMBL" id="BAO28651.1"/>
    </source>
</evidence>
<reference evidence="2 3" key="1">
    <citation type="journal article" date="2014" name="Syst. Appl. Microbiol.">
        <title>Complete genomes of freshwater sulfur oxidizers Sulfuricella denitrificans skB26 and Sulfuritalea hydrogenivorans sk43H: genetic insights into the sulfur oxidation pathway of betaproteobacteria.</title>
        <authorList>
            <person name="Watanabe T."/>
            <person name="Kojima H."/>
            <person name="Fukui M."/>
        </authorList>
    </citation>
    <scope>NUCLEOTIDE SEQUENCE [LARGE SCALE GENOMIC DNA]</scope>
    <source>
        <strain evidence="2">DSM22779</strain>
    </source>
</reference>